<name>A0A549YFY3_9BACI</name>
<feature type="domain" description="Transposase IS4-like" evidence="1">
    <location>
        <begin position="173"/>
        <end position="338"/>
    </location>
</feature>
<dbReference type="EMBL" id="VJMZ01000001">
    <property type="protein sequence ID" value="TRM10791.1"/>
    <property type="molecule type" value="Genomic_DNA"/>
</dbReference>
<reference evidence="2 4" key="1">
    <citation type="submission" date="2019-07" db="EMBL/GenBank/DDBJ databases">
        <title>Genomic analysis of Lentibacillus sp. NKC851-2.</title>
        <authorList>
            <person name="Oh Y.J."/>
        </authorList>
    </citation>
    <scope>NUCLEOTIDE SEQUENCE [LARGE SCALE GENOMIC DNA]</scope>
    <source>
        <strain evidence="2 4">NKC851-2</strain>
    </source>
</reference>
<evidence type="ECO:0000259" key="1">
    <source>
        <dbReference type="Pfam" id="PF01609"/>
    </source>
</evidence>
<organism evidence="2 4">
    <name type="scientific">Lentibacillus cibarius</name>
    <dbReference type="NCBI Taxonomy" id="2583219"/>
    <lineage>
        <taxon>Bacteria</taxon>
        <taxon>Bacillati</taxon>
        <taxon>Bacillota</taxon>
        <taxon>Bacilli</taxon>
        <taxon>Bacillales</taxon>
        <taxon>Bacillaceae</taxon>
        <taxon>Lentibacillus</taxon>
    </lineage>
</organism>
<dbReference type="GO" id="GO:0006313">
    <property type="term" value="P:DNA transposition"/>
    <property type="evidence" value="ECO:0007669"/>
    <property type="project" value="InterPro"/>
</dbReference>
<dbReference type="AlphaFoldDB" id="A0A549YFY3"/>
<dbReference type="InterPro" id="IPR002559">
    <property type="entry name" value="Transposase_11"/>
</dbReference>
<dbReference type="GO" id="GO:0004803">
    <property type="term" value="F:transposase activity"/>
    <property type="evidence" value="ECO:0007669"/>
    <property type="project" value="InterPro"/>
</dbReference>
<gene>
    <name evidence="2" type="ORF">FH966_03135</name>
    <name evidence="3" type="ORF">FH966_06985</name>
</gene>
<comment type="caution">
    <text evidence="2">The sequence shown here is derived from an EMBL/GenBank/DDBJ whole genome shotgun (WGS) entry which is preliminary data.</text>
</comment>
<dbReference type="EMBL" id="VJMZ01000001">
    <property type="protein sequence ID" value="TRM11461.1"/>
    <property type="molecule type" value="Genomic_DNA"/>
</dbReference>
<protein>
    <submittedName>
        <fullName evidence="2">Transposase</fullName>
    </submittedName>
</protein>
<sequence length="420" mass="48632">MFHSTTDVYQIKRKAVNFAKQIVSKTNQVETKFVTQVIYGIHKSGSVLLKDIADALNESVQVKNTIERLSRNLSRPLSSSVLDRYTQKMVKTLGKDPVIMVDDSDVIKPHGQAFEALGKVRDGSSKDNKMEKGYNVTEIVGLTVEQHQPVSLFSHIHSSWEKRYKSANDVLFRGLRHVISHLTQTATFVFDRGYDMNALFDFMHQSKQNYIVRLTEKRNIFWKGKWFKSRVLRDSRKGKIKTTLTFREDGKTQQKTVYISHLNVTITASKRPIRLVLVYGLGEQPMMLATNKPIRGKQDAIDIVRDYMSRWRIEEYFRFKKQHFGFEDFRVRSLTSMNNLNQLLTYAMGMLGLVTEQSDTSQLYHRLIHNARALRREVGFHYYQLAKGIVKTLAHARTGIRDWIPIRKTGPRQLALNLAC</sequence>
<dbReference type="SUPFAM" id="SSF53098">
    <property type="entry name" value="Ribonuclease H-like"/>
    <property type="match status" value="1"/>
</dbReference>
<dbReference type="Proteomes" id="UP000319280">
    <property type="component" value="Unassembled WGS sequence"/>
</dbReference>
<accession>A0A549YFY3</accession>
<dbReference type="Pfam" id="PF01609">
    <property type="entry name" value="DDE_Tnp_1"/>
    <property type="match status" value="1"/>
</dbReference>
<keyword evidence="4" id="KW-1185">Reference proteome</keyword>
<dbReference type="Gene3D" id="3.90.350.10">
    <property type="entry name" value="Transposase Inhibitor Protein From Tn5, Chain A, domain 1"/>
    <property type="match status" value="1"/>
</dbReference>
<dbReference type="RefSeq" id="WP_142790038.1">
    <property type="nucleotide sequence ID" value="NZ_VJMZ01000001.1"/>
</dbReference>
<evidence type="ECO:0000313" key="2">
    <source>
        <dbReference type="EMBL" id="TRM10791.1"/>
    </source>
</evidence>
<proteinExistence type="predicted"/>
<dbReference type="PANTHER" id="PTHR33258:SF1">
    <property type="entry name" value="TRANSPOSASE INSL FOR INSERTION SEQUENCE ELEMENT IS186A-RELATED"/>
    <property type="match status" value="1"/>
</dbReference>
<evidence type="ECO:0000313" key="3">
    <source>
        <dbReference type="EMBL" id="TRM11461.1"/>
    </source>
</evidence>
<dbReference type="PANTHER" id="PTHR33258">
    <property type="entry name" value="TRANSPOSASE INSL FOR INSERTION SEQUENCE ELEMENT IS186A-RELATED"/>
    <property type="match status" value="1"/>
</dbReference>
<dbReference type="GO" id="GO:0003677">
    <property type="term" value="F:DNA binding"/>
    <property type="evidence" value="ECO:0007669"/>
    <property type="project" value="InterPro"/>
</dbReference>
<dbReference type="InterPro" id="IPR012337">
    <property type="entry name" value="RNaseH-like_sf"/>
</dbReference>
<evidence type="ECO:0000313" key="4">
    <source>
        <dbReference type="Proteomes" id="UP000319280"/>
    </source>
</evidence>